<dbReference type="CDD" id="cd05380">
    <property type="entry name" value="CAP_euk"/>
    <property type="match status" value="3"/>
</dbReference>
<evidence type="ECO:0000256" key="1">
    <source>
        <dbReference type="SAM" id="Phobius"/>
    </source>
</evidence>
<dbReference type="Proteomes" id="UP000274756">
    <property type="component" value="Unassembled WGS sequence"/>
</dbReference>
<dbReference type="SUPFAM" id="SSF55797">
    <property type="entry name" value="PR-1-like"/>
    <property type="match status" value="3"/>
</dbReference>
<gene>
    <name evidence="3" type="ORF">DME_LOCUS1546</name>
</gene>
<keyword evidence="1" id="KW-1133">Transmembrane helix</keyword>
<dbReference type="InterPro" id="IPR035940">
    <property type="entry name" value="CAP_sf"/>
</dbReference>
<dbReference type="Gene3D" id="3.40.33.10">
    <property type="entry name" value="CAP"/>
    <property type="match status" value="3"/>
</dbReference>
<evidence type="ECO:0000259" key="2">
    <source>
        <dbReference type="SMART" id="SM00198"/>
    </source>
</evidence>
<feature type="domain" description="SCP" evidence="2">
    <location>
        <begin position="207"/>
        <end position="327"/>
    </location>
</feature>
<dbReference type="PANTHER" id="PTHR10334">
    <property type="entry name" value="CYSTEINE-RICH SECRETORY PROTEIN-RELATED"/>
    <property type="match status" value="1"/>
</dbReference>
<dbReference type="SMART" id="SM00198">
    <property type="entry name" value="SCP"/>
    <property type="match status" value="1"/>
</dbReference>
<dbReference type="OrthoDB" id="414826at2759"/>
<keyword evidence="5" id="KW-1185">Reference proteome</keyword>
<accession>A0A0N4UHE1</accession>
<dbReference type="EMBL" id="UYYG01000024">
    <property type="protein sequence ID" value="VDN51573.1"/>
    <property type="molecule type" value="Genomic_DNA"/>
</dbReference>
<reference evidence="3 5" key="2">
    <citation type="submission" date="2018-11" db="EMBL/GenBank/DDBJ databases">
        <authorList>
            <consortium name="Pathogen Informatics"/>
        </authorList>
    </citation>
    <scope>NUCLEOTIDE SEQUENCE [LARGE SCALE GENOMIC DNA]</scope>
</reference>
<dbReference type="InterPro" id="IPR001283">
    <property type="entry name" value="CRISP-related"/>
</dbReference>
<feature type="transmembrane region" description="Helical" evidence="1">
    <location>
        <begin position="21"/>
        <end position="45"/>
    </location>
</feature>
<keyword evidence="1" id="KW-0472">Membrane</keyword>
<name>A0A0N4UHE1_DRAME</name>
<reference evidence="6" key="1">
    <citation type="submission" date="2017-02" db="UniProtKB">
        <authorList>
            <consortium name="WormBaseParasite"/>
        </authorList>
    </citation>
    <scope>IDENTIFICATION</scope>
</reference>
<evidence type="ECO:0000313" key="4">
    <source>
        <dbReference type="Proteomes" id="UP000038040"/>
    </source>
</evidence>
<evidence type="ECO:0000313" key="6">
    <source>
        <dbReference type="WBParaSite" id="DME_0000696701-mRNA-1"/>
    </source>
</evidence>
<sequence>MQMSIIEDEWYLYRMQFQECLYRNTTGAMVVLILLFVITTNSFVFNNETVCESNITSSLRQFITEFHNKIRSNLARGYIEGYENGTNIYALKWDCELEKLAHERANSCTTSRELDRFAEKIGESIYEQNRNESKNNVLLSAKKGELYKTGYICESSRDCTTYKGSVCKLDTKLCDLRSEAEIQNSFHTLLASNVIAQLCNKKIMGDDIRNDILFEHNLFRSQLAHGNIEFFSSGSNIYSLKWSCELERLAQRYADACIMSRNQDVSYETGQNAFKIKTDGNSSTGNQLKLLLMILYGKTLLVGCGIHKCPGMEVIVVCQYWPKATPGPLYQQGPSCETDDYCDAYNQSSCQAEMGLCQIPDHFVFPDPFYAVELQTTPITDVRTTEDANFTAEKVSNSSESSEKIIEDNEKQYCGSDTKLLNTHRSLLKKKHEEYRKKLANGAVLRNFASIEEDLLFELYWNCELEREAQREAEKCAMPPREAECNYYRANIYNFEFNNLSIFLEQKIDQAIRNWWGNANNIDHLYNTRFEARSIGCGISICVGNNLQMVFDIVCRYSQM</sequence>
<dbReference type="Pfam" id="PF00188">
    <property type="entry name" value="CAP"/>
    <property type="match status" value="3"/>
</dbReference>
<dbReference type="STRING" id="318479.A0A0N4UHE1"/>
<dbReference type="AlphaFoldDB" id="A0A0N4UHE1"/>
<protein>
    <submittedName>
        <fullName evidence="6">SCP domain-containing protein</fullName>
    </submittedName>
</protein>
<organism evidence="4 6">
    <name type="scientific">Dracunculus medinensis</name>
    <name type="common">Guinea worm</name>
    <dbReference type="NCBI Taxonomy" id="318479"/>
    <lineage>
        <taxon>Eukaryota</taxon>
        <taxon>Metazoa</taxon>
        <taxon>Ecdysozoa</taxon>
        <taxon>Nematoda</taxon>
        <taxon>Chromadorea</taxon>
        <taxon>Rhabditida</taxon>
        <taxon>Spirurina</taxon>
        <taxon>Dracunculoidea</taxon>
        <taxon>Dracunculidae</taxon>
        <taxon>Dracunculus</taxon>
    </lineage>
</organism>
<dbReference type="InterPro" id="IPR014044">
    <property type="entry name" value="CAP_dom"/>
</dbReference>
<proteinExistence type="predicted"/>
<evidence type="ECO:0000313" key="3">
    <source>
        <dbReference type="EMBL" id="VDN51573.1"/>
    </source>
</evidence>
<keyword evidence="1" id="KW-0812">Transmembrane</keyword>
<dbReference type="WBParaSite" id="DME_0000696701-mRNA-1">
    <property type="protein sequence ID" value="DME_0000696701-mRNA-1"/>
    <property type="gene ID" value="DME_0000696701"/>
</dbReference>
<evidence type="ECO:0000313" key="5">
    <source>
        <dbReference type="Proteomes" id="UP000274756"/>
    </source>
</evidence>
<dbReference type="Proteomes" id="UP000038040">
    <property type="component" value="Unplaced"/>
</dbReference>